<reference evidence="2 3" key="1">
    <citation type="submission" date="2020-08" db="EMBL/GenBank/DDBJ databases">
        <title>Novel species isolated from subtropical streams in China.</title>
        <authorList>
            <person name="Lu H."/>
        </authorList>
    </citation>
    <scope>NUCLEOTIDE SEQUENCE [LARGE SCALE GENOMIC DNA]</scope>
    <source>
        <strain evidence="2 3">CCTCC AB 2015119</strain>
    </source>
</reference>
<keyword evidence="3" id="KW-1185">Reference proteome</keyword>
<evidence type="ECO:0000256" key="1">
    <source>
        <dbReference type="SAM" id="Phobius"/>
    </source>
</evidence>
<protein>
    <recommendedName>
        <fullName evidence="4">DUF2178 domain-containing protein</fullName>
    </recommendedName>
</protein>
<organism evidence="2 3">
    <name type="scientific">Undibacterium aquatile</name>
    <dbReference type="NCBI Taxonomy" id="1537398"/>
    <lineage>
        <taxon>Bacteria</taxon>
        <taxon>Pseudomonadati</taxon>
        <taxon>Pseudomonadota</taxon>
        <taxon>Betaproteobacteria</taxon>
        <taxon>Burkholderiales</taxon>
        <taxon>Oxalobacteraceae</taxon>
        <taxon>Undibacterium</taxon>
    </lineage>
</organism>
<dbReference type="RefSeq" id="WP_190480756.1">
    <property type="nucleotide sequence ID" value="NZ_JACOFT010000006.1"/>
</dbReference>
<keyword evidence="1" id="KW-0472">Membrane</keyword>
<feature type="transmembrane region" description="Helical" evidence="1">
    <location>
        <begin position="52"/>
        <end position="67"/>
    </location>
</feature>
<sequence>MQKSDRAKTDQLIHASRTMLWLALIVVALLGAIALAINLFPESGWGNRLQQLLQILPIFIVAGIFSIRKKGLKLDPNDSAMKAVLEDELRVASAHRAYRYGFIGVLFAQPTLALLLQLIQQNNVWLMCSMSLTLGFSVFIATTLILDR</sequence>
<dbReference type="EMBL" id="JACOFT010000006">
    <property type="protein sequence ID" value="MBC3812847.1"/>
    <property type="molecule type" value="Genomic_DNA"/>
</dbReference>
<gene>
    <name evidence="2" type="ORF">H8K26_15490</name>
</gene>
<comment type="caution">
    <text evidence="2">The sequence shown here is derived from an EMBL/GenBank/DDBJ whole genome shotgun (WGS) entry which is preliminary data.</text>
</comment>
<accession>A0ABR6XJ83</accession>
<name>A0ABR6XJ83_9BURK</name>
<keyword evidence="1" id="KW-0812">Transmembrane</keyword>
<evidence type="ECO:0000313" key="2">
    <source>
        <dbReference type="EMBL" id="MBC3812847.1"/>
    </source>
</evidence>
<feature type="transmembrane region" description="Helical" evidence="1">
    <location>
        <begin position="20"/>
        <end position="40"/>
    </location>
</feature>
<evidence type="ECO:0000313" key="3">
    <source>
        <dbReference type="Proteomes" id="UP000637632"/>
    </source>
</evidence>
<dbReference type="Proteomes" id="UP000637632">
    <property type="component" value="Unassembled WGS sequence"/>
</dbReference>
<evidence type="ECO:0008006" key="4">
    <source>
        <dbReference type="Google" id="ProtNLM"/>
    </source>
</evidence>
<proteinExistence type="predicted"/>
<keyword evidence="1" id="KW-1133">Transmembrane helix</keyword>
<feature type="transmembrane region" description="Helical" evidence="1">
    <location>
        <begin position="100"/>
        <end position="118"/>
    </location>
</feature>
<feature type="transmembrane region" description="Helical" evidence="1">
    <location>
        <begin position="124"/>
        <end position="146"/>
    </location>
</feature>